<dbReference type="AlphaFoldDB" id="A0A979FM82"/>
<dbReference type="RefSeq" id="XP_047738149.1">
    <property type="nucleotide sequence ID" value="XM_047882193.1"/>
</dbReference>
<evidence type="ECO:0000256" key="1">
    <source>
        <dbReference type="SAM" id="MobiDB-lite"/>
    </source>
</evidence>
<evidence type="ECO:0000313" key="3">
    <source>
        <dbReference type="RefSeq" id="XP_047738149.1"/>
    </source>
</evidence>
<evidence type="ECO:0000313" key="2">
    <source>
        <dbReference type="Proteomes" id="UP000694843"/>
    </source>
</evidence>
<dbReference type="Proteomes" id="UP000694843">
    <property type="component" value="Unplaced"/>
</dbReference>
<gene>
    <name evidence="3" type="primary">LOC125178452</name>
</gene>
<feature type="compositionally biased region" description="Basic and acidic residues" evidence="1">
    <location>
        <begin position="483"/>
        <end position="515"/>
    </location>
</feature>
<keyword evidence="2" id="KW-1185">Reference proteome</keyword>
<dbReference type="GeneID" id="125178452"/>
<accession>A0A979FM82</accession>
<feature type="region of interest" description="Disordered" evidence="1">
    <location>
        <begin position="448"/>
        <end position="525"/>
    </location>
</feature>
<feature type="region of interest" description="Disordered" evidence="1">
    <location>
        <begin position="576"/>
        <end position="632"/>
    </location>
</feature>
<feature type="compositionally biased region" description="Polar residues" evidence="1">
    <location>
        <begin position="582"/>
        <end position="592"/>
    </location>
</feature>
<feature type="compositionally biased region" description="Low complexity" evidence="1">
    <location>
        <begin position="713"/>
        <end position="728"/>
    </location>
</feature>
<name>A0A979FM82_HYAAZ</name>
<reference evidence="3" key="1">
    <citation type="submission" date="2025-08" db="UniProtKB">
        <authorList>
            <consortium name="RefSeq"/>
        </authorList>
    </citation>
    <scope>IDENTIFICATION</scope>
    <source>
        <tissue evidence="3">Whole organism</tissue>
    </source>
</reference>
<protein>
    <submittedName>
        <fullName evidence="3">Uncharacterized protein LOC125178452</fullName>
    </submittedName>
</protein>
<organism evidence="2 3">
    <name type="scientific">Hyalella azteca</name>
    <name type="common">Amphipod</name>
    <dbReference type="NCBI Taxonomy" id="294128"/>
    <lineage>
        <taxon>Eukaryota</taxon>
        <taxon>Metazoa</taxon>
        <taxon>Ecdysozoa</taxon>
        <taxon>Arthropoda</taxon>
        <taxon>Crustacea</taxon>
        <taxon>Multicrustacea</taxon>
        <taxon>Malacostraca</taxon>
        <taxon>Eumalacostraca</taxon>
        <taxon>Peracarida</taxon>
        <taxon>Amphipoda</taxon>
        <taxon>Senticaudata</taxon>
        <taxon>Talitrida</taxon>
        <taxon>Talitroidea</taxon>
        <taxon>Hyalellidae</taxon>
        <taxon>Hyalella</taxon>
    </lineage>
</organism>
<feature type="region of interest" description="Disordered" evidence="1">
    <location>
        <begin position="692"/>
        <end position="734"/>
    </location>
</feature>
<proteinExistence type="predicted"/>
<feature type="compositionally biased region" description="Polar residues" evidence="1">
    <location>
        <begin position="608"/>
        <end position="617"/>
    </location>
</feature>
<feature type="non-terminal residue" evidence="3">
    <location>
        <position position="734"/>
    </location>
</feature>
<dbReference type="KEGG" id="hazt:125178452"/>
<sequence>MHEVVNNPDMERRLKLKSMRRIAGNNNRCKEVASDCEKPVLLSHRPSFNSDTKPECLKKYADTSSECKVVDISQDVSALTDRERNLRNYFATHRNSRSCDITDKDVVLDVKQQGFADDVYMDGNQRSASHVRSLNIRNGIEQIRGSMTPRTNVSIEKINKSVQCYDSGSDAESEVTDSNDSDGVTLQIINYREPVKNIHNEVEKPSNLSQRDNRKIIDFASPTKGNSARIIINSPNVSPILPSKSPLKKSKSLNLEPNTIKIYTTGVQKITDDRMRASCADLKPENIGRCEVKNFLRSPRKSQVPEGFQEVSSCLEGSMSSSSCLDTIIENINNSNENLLGSCRNQSSNMPPAFYDPYSPQIMESSSKFSKLSSPNPVHRIRHSKSDIQLPINHSPCTPPRRVSPVSNVDLAHSNDKVRRSKSRNDGQIFGIKIRPDLRKFGQITKRSKTFAGPRGAPCNSIDSVGHPYENKSETNIETNKYIADRERESCRSERLPGDENEKYDVPEKSPDKKPGIPPKALRRSSLSVPRQNILNGDSLNAFVIECTPLNNIHGLADCFPSNNYEATRRNSIARKEYVDSEASTAPNSSDTSESDHSLTRPKPNSARILSNSNVTPDMTDRRHRNSISVTPRSHVKFTCVTESDGPRLKSSMEPKNIRGGADAGITATDQPSQGTVGGAFKRCVQLLRSRSAVSQRDRPNFTLSPSRIGYVNSSSASSKNSPGNKPKLAVIGP</sequence>